<dbReference type="Proteomes" id="UP000004259">
    <property type="component" value="Unassembled WGS sequence"/>
</dbReference>
<dbReference type="OrthoDB" id="1819813at2"/>
<proteinExistence type="predicted"/>
<name>E9SF04_RUMAL</name>
<protein>
    <submittedName>
        <fullName evidence="2">Uncharacterized protein</fullName>
    </submittedName>
</protein>
<evidence type="ECO:0000313" key="2">
    <source>
        <dbReference type="EMBL" id="EGC02123.1"/>
    </source>
</evidence>
<dbReference type="EMBL" id="ADKM02000110">
    <property type="protein sequence ID" value="EGC02123.1"/>
    <property type="molecule type" value="Genomic_DNA"/>
</dbReference>
<evidence type="ECO:0000256" key="1">
    <source>
        <dbReference type="SAM" id="SignalP"/>
    </source>
</evidence>
<keyword evidence="3" id="KW-1185">Reference proteome</keyword>
<organism evidence="2 3">
    <name type="scientific">Ruminococcus albus 8</name>
    <dbReference type="NCBI Taxonomy" id="246199"/>
    <lineage>
        <taxon>Bacteria</taxon>
        <taxon>Bacillati</taxon>
        <taxon>Bacillota</taxon>
        <taxon>Clostridia</taxon>
        <taxon>Eubacteriales</taxon>
        <taxon>Oscillospiraceae</taxon>
        <taxon>Ruminococcus</taxon>
    </lineage>
</organism>
<evidence type="ECO:0000313" key="3">
    <source>
        <dbReference type="Proteomes" id="UP000004259"/>
    </source>
</evidence>
<dbReference type="RefSeq" id="WP_002851479.1">
    <property type="nucleotide sequence ID" value="NZ_ADKM02000110.1"/>
</dbReference>
<gene>
    <name evidence="2" type="ORF">CUS_5660</name>
</gene>
<dbReference type="eggNOG" id="ENOG50336M2">
    <property type="taxonomic scope" value="Bacteria"/>
</dbReference>
<sequence length="304" mass="32737">MKNKLKRTTSMLCALTVAAVPMTMSAFTASATEITNTVSDYTLTIPSSFTVANAGWNEIEGGVTASGTLADGKKLVVTAQSDNGWALKSGDNSIGYNLAKEDADYNANAEAPTWEFDTLTADGVSQTAGLIVENYDEAPAGNYSDNVVFTASVEEGGSGDNGSGTVQASNLSPILENGGELKIACTYKANDYDASYDAGGTNGAFETINIIVKNNNGEYDVTFEGDNVTEAYFDGRAKVYENRELSLHVIKPRDEIEYIFEFGIEDDFCHYQVYDHLNNSEVDCTCKFFVNGVDVSDYLLIPQP</sequence>
<accession>E9SF04</accession>
<reference evidence="2 3" key="1">
    <citation type="submission" date="2011-02" db="EMBL/GenBank/DDBJ databases">
        <authorList>
            <person name="Nelson K.E."/>
            <person name="Sutton G."/>
            <person name="Torralba M."/>
            <person name="Durkin S."/>
            <person name="Harkins D."/>
            <person name="Montgomery R."/>
            <person name="Ziemer C."/>
            <person name="Klaassens E."/>
            <person name="Ocuiv P."/>
            <person name="Morrison M."/>
        </authorList>
    </citation>
    <scope>NUCLEOTIDE SEQUENCE [LARGE SCALE GENOMIC DNA]</scope>
    <source>
        <strain evidence="2 3">8</strain>
    </source>
</reference>
<feature type="signal peptide" evidence="1">
    <location>
        <begin position="1"/>
        <end position="31"/>
    </location>
</feature>
<keyword evidence="1" id="KW-0732">Signal</keyword>
<comment type="caution">
    <text evidence="2">The sequence shown here is derived from an EMBL/GenBank/DDBJ whole genome shotgun (WGS) entry which is preliminary data.</text>
</comment>
<dbReference type="STRING" id="246199.CUS_5660"/>
<dbReference type="AlphaFoldDB" id="E9SF04"/>
<feature type="chain" id="PRO_5003243618" evidence="1">
    <location>
        <begin position="32"/>
        <end position="304"/>
    </location>
</feature>